<feature type="compositionally biased region" description="Low complexity" evidence="1">
    <location>
        <begin position="115"/>
        <end position="139"/>
    </location>
</feature>
<reference evidence="3 4" key="1">
    <citation type="submission" date="2024-01" db="EMBL/GenBank/DDBJ databases">
        <title>A draft genome for the cacao thread blight pathogen Marasmiellus scandens.</title>
        <authorList>
            <person name="Baruah I.K."/>
            <person name="Leung J."/>
            <person name="Bukari Y."/>
            <person name="Amoako-Attah I."/>
            <person name="Meinhardt L.W."/>
            <person name="Bailey B.A."/>
            <person name="Cohen S.P."/>
        </authorList>
    </citation>
    <scope>NUCLEOTIDE SEQUENCE [LARGE SCALE GENOMIC DNA]</scope>
    <source>
        <strain evidence="3 4">GH-19</strain>
    </source>
</reference>
<gene>
    <name evidence="3" type="ORF">VKT23_001276</name>
</gene>
<protein>
    <submittedName>
        <fullName evidence="3">Uncharacterized protein</fullName>
    </submittedName>
</protein>
<evidence type="ECO:0000256" key="1">
    <source>
        <dbReference type="SAM" id="MobiDB-lite"/>
    </source>
</evidence>
<keyword evidence="4" id="KW-1185">Reference proteome</keyword>
<feature type="compositionally biased region" description="Low complexity" evidence="1">
    <location>
        <begin position="146"/>
        <end position="167"/>
    </location>
</feature>
<evidence type="ECO:0000313" key="3">
    <source>
        <dbReference type="EMBL" id="KAK7473177.1"/>
    </source>
</evidence>
<dbReference type="EMBL" id="JBANRG010000001">
    <property type="protein sequence ID" value="KAK7473177.1"/>
    <property type="molecule type" value="Genomic_DNA"/>
</dbReference>
<feature type="chain" id="PRO_5045519650" evidence="2">
    <location>
        <begin position="19"/>
        <end position="336"/>
    </location>
</feature>
<feature type="compositionally biased region" description="Low complexity" evidence="1">
    <location>
        <begin position="177"/>
        <end position="188"/>
    </location>
</feature>
<evidence type="ECO:0000256" key="2">
    <source>
        <dbReference type="SAM" id="SignalP"/>
    </source>
</evidence>
<name>A0ABR1KAG9_9AGAR</name>
<organism evidence="3 4">
    <name type="scientific">Marasmiellus scandens</name>
    <dbReference type="NCBI Taxonomy" id="2682957"/>
    <lineage>
        <taxon>Eukaryota</taxon>
        <taxon>Fungi</taxon>
        <taxon>Dikarya</taxon>
        <taxon>Basidiomycota</taxon>
        <taxon>Agaricomycotina</taxon>
        <taxon>Agaricomycetes</taxon>
        <taxon>Agaricomycetidae</taxon>
        <taxon>Agaricales</taxon>
        <taxon>Marasmiineae</taxon>
        <taxon>Omphalotaceae</taxon>
        <taxon>Marasmiellus</taxon>
    </lineage>
</organism>
<comment type="caution">
    <text evidence="3">The sequence shown here is derived from an EMBL/GenBank/DDBJ whole genome shotgun (WGS) entry which is preliminary data.</text>
</comment>
<dbReference type="Proteomes" id="UP001498398">
    <property type="component" value="Unassembled WGS sequence"/>
</dbReference>
<feature type="signal peptide" evidence="2">
    <location>
        <begin position="1"/>
        <end position="18"/>
    </location>
</feature>
<feature type="compositionally biased region" description="Basic residues" evidence="1">
    <location>
        <begin position="288"/>
        <end position="302"/>
    </location>
</feature>
<accession>A0ABR1KAG9</accession>
<proteinExistence type="predicted"/>
<feature type="compositionally biased region" description="Basic and acidic residues" evidence="1">
    <location>
        <begin position="256"/>
        <end position="266"/>
    </location>
</feature>
<feature type="region of interest" description="Disordered" evidence="1">
    <location>
        <begin position="115"/>
        <end position="318"/>
    </location>
</feature>
<keyword evidence="2" id="KW-0732">Signal</keyword>
<sequence length="336" mass="35482">MRSILFLSVFGAFVVTNASPDSRSAASVAPPAMKVYDQDNNRPRTHLSSAFARELDASSPHLAHSIHRDDSPNFGHRTSRKRLSTLLKPSLLDSESFAPSLPPIPIKRGVLPLVVPSSPEPAGDSPSAPAKPAAPSSAPQAPPHDAPSAAKAPGAASAPSPSTPTTPAKRDEPPIHAHPSPESPSSEPTKSERPPSASPPSAPESLAILPRDSQVDKPINSHSIAGGAGNSFWKRQIRNADYSSNNKPSNSSTASGHDDASKEDKTASPPSQTDSPKKRDVELDQVAAHRRLPRAAAKRRLRTMQTAPVRPGNSIRDVEDGSLRPIAELSARALYD</sequence>
<feature type="compositionally biased region" description="Polar residues" evidence="1">
    <location>
        <begin position="241"/>
        <end position="255"/>
    </location>
</feature>
<evidence type="ECO:0000313" key="4">
    <source>
        <dbReference type="Proteomes" id="UP001498398"/>
    </source>
</evidence>